<accession>A0A812IUN2</accession>
<comment type="caution">
    <text evidence="2">The sequence shown here is derived from an EMBL/GenBank/DDBJ whole genome shotgun (WGS) entry which is preliminary data.</text>
</comment>
<dbReference type="EMBL" id="CAJNIZ010001330">
    <property type="protein sequence ID" value="CAE7188516.1"/>
    <property type="molecule type" value="Genomic_DNA"/>
</dbReference>
<name>A0A812IUN2_SYMPI</name>
<gene>
    <name evidence="2" type="primary">GCDH</name>
    <name evidence="2" type="ORF">SPIL2461_LOCUS1373</name>
</gene>
<evidence type="ECO:0000313" key="3">
    <source>
        <dbReference type="Proteomes" id="UP000649617"/>
    </source>
</evidence>
<evidence type="ECO:0000313" key="2">
    <source>
        <dbReference type="EMBL" id="CAE7188516.1"/>
    </source>
</evidence>
<feature type="region of interest" description="Disordered" evidence="1">
    <location>
        <begin position="1"/>
        <end position="27"/>
    </location>
</feature>
<evidence type="ECO:0000256" key="1">
    <source>
        <dbReference type="SAM" id="MobiDB-lite"/>
    </source>
</evidence>
<feature type="compositionally biased region" description="Low complexity" evidence="1">
    <location>
        <begin position="18"/>
        <end position="27"/>
    </location>
</feature>
<keyword evidence="3" id="KW-1185">Reference proteome</keyword>
<feature type="non-terminal residue" evidence="2">
    <location>
        <position position="1"/>
    </location>
</feature>
<dbReference type="AlphaFoldDB" id="A0A812IUN2"/>
<dbReference type="Proteomes" id="UP000649617">
    <property type="component" value="Unassembled WGS sequence"/>
</dbReference>
<protein>
    <submittedName>
        <fullName evidence="2">GCDH protein</fullName>
    </submittedName>
</protein>
<proteinExistence type="predicted"/>
<sequence>ATALHSDPGSKASNASLPVTTSPPVVMPPETILRSLAQEIREELKETEHQGVVALI</sequence>
<reference evidence="2" key="1">
    <citation type="submission" date="2021-02" db="EMBL/GenBank/DDBJ databases">
        <authorList>
            <person name="Dougan E. K."/>
            <person name="Rhodes N."/>
            <person name="Thang M."/>
            <person name="Chan C."/>
        </authorList>
    </citation>
    <scope>NUCLEOTIDE SEQUENCE</scope>
</reference>
<feature type="non-terminal residue" evidence="2">
    <location>
        <position position="56"/>
    </location>
</feature>
<organism evidence="2 3">
    <name type="scientific">Symbiodinium pilosum</name>
    <name type="common">Dinoflagellate</name>
    <dbReference type="NCBI Taxonomy" id="2952"/>
    <lineage>
        <taxon>Eukaryota</taxon>
        <taxon>Sar</taxon>
        <taxon>Alveolata</taxon>
        <taxon>Dinophyceae</taxon>
        <taxon>Suessiales</taxon>
        <taxon>Symbiodiniaceae</taxon>
        <taxon>Symbiodinium</taxon>
    </lineage>
</organism>